<evidence type="ECO:0000313" key="1">
    <source>
        <dbReference type="EMBL" id="GMN57030.1"/>
    </source>
</evidence>
<accession>A0AA88AQW4</accession>
<reference evidence="1" key="1">
    <citation type="submission" date="2023-07" db="EMBL/GenBank/DDBJ databases">
        <title>draft genome sequence of fig (Ficus carica).</title>
        <authorList>
            <person name="Takahashi T."/>
            <person name="Nishimura K."/>
        </authorList>
    </citation>
    <scope>NUCLEOTIDE SEQUENCE</scope>
</reference>
<organism evidence="1 2">
    <name type="scientific">Ficus carica</name>
    <name type="common">Common fig</name>
    <dbReference type="NCBI Taxonomy" id="3494"/>
    <lineage>
        <taxon>Eukaryota</taxon>
        <taxon>Viridiplantae</taxon>
        <taxon>Streptophyta</taxon>
        <taxon>Embryophyta</taxon>
        <taxon>Tracheophyta</taxon>
        <taxon>Spermatophyta</taxon>
        <taxon>Magnoliopsida</taxon>
        <taxon>eudicotyledons</taxon>
        <taxon>Gunneridae</taxon>
        <taxon>Pentapetalae</taxon>
        <taxon>rosids</taxon>
        <taxon>fabids</taxon>
        <taxon>Rosales</taxon>
        <taxon>Moraceae</taxon>
        <taxon>Ficeae</taxon>
        <taxon>Ficus</taxon>
    </lineage>
</organism>
<dbReference type="EMBL" id="BTGU01000068">
    <property type="protein sequence ID" value="GMN57030.1"/>
    <property type="molecule type" value="Genomic_DNA"/>
</dbReference>
<gene>
    <name evidence="1" type="ORF">TIFTF001_026153</name>
</gene>
<comment type="caution">
    <text evidence="1">The sequence shown here is derived from an EMBL/GenBank/DDBJ whole genome shotgun (WGS) entry which is preliminary data.</text>
</comment>
<proteinExistence type="predicted"/>
<name>A0AA88AQW4_FICCA</name>
<feature type="non-terminal residue" evidence="1">
    <location>
        <position position="1"/>
    </location>
</feature>
<protein>
    <submittedName>
        <fullName evidence="1">Uncharacterized protein</fullName>
    </submittedName>
</protein>
<sequence>CRRQYFVVGEYVDINTHFL</sequence>
<keyword evidence="2" id="KW-1185">Reference proteome</keyword>
<evidence type="ECO:0000313" key="2">
    <source>
        <dbReference type="Proteomes" id="UP001187192"/>
    </source>
</evidence>
<dbReference type="Proteomes" id="UP001187192">
    <property type="component" value="Unassembled WGS sequence"/>
</dbReference>
<dbReference type="AlphaFoldDB" id="A0AA88AQW4"/>